<dbReference type="CDD" id="cd07331">
    <property type="entry name" value="M48C_Oma1_like"/>
    <property type="match status" value="1"/>
</dbReference>
<evidence type="ECO:0000256" key="1">
    <source>
        <dbReference type="ARBA" id="ARBA00022670"/>
    </source>
</evidence>
<dbReference type="OrthoDB" id="9810445at2"/>
<evidence type="ECO:0000256" key="6">
    <source>
        <dbReference type="RuleBase" id="RU003983"/>
    </source>
</evidence>
<dbReference type="Proteomes" id="UP000292423">
    <property type="component" value="Unassembled WGS sequence"/>
</dbReference>
<dbReference type="PANTHER" id="PTHR22726">
    <property type="entry name" value="METALLOENDOPEPTIDASE OMA1"/>
    <property type="match status" value="1"/>
</dbReference>
<dbReference type="EMBL" id="SHKX01000012">
    <property type="protein sequence ID" value="RZU45151.1"/>
    <property type="molecule type" value="Genomic_DNA"/>
</dbReference>
<dbReference type="GO" id="GO:0004222">
    <property type="term" value="F:metalloendopeptidase activity"/>
    <property type="evidence" value="ECO:0007669"/>
    <property type="project" value="InterPro"/>
</dbReference>
<dbReference type="InterPro" id="IPR051156">
    <property type="entry name" value="Mito/Outer_Membr_Metalloprot"/>
</dbReference>
<evidence type="ECO:0000256" key="7">
    <source>
        <dbReference type="SAM" id="SignalP"/>
    </source>
</evidence>
<keyword evidence="1 6" id="KW-0645">Protease</keyword>
<keyword evidence="2" id="KW-0479">Metal-binding</keyword>
<dbReference type="AlphaFoldDB" id="A0A4Q7Z5M8"/>
<keyword evidence="3 6" id="KW-0378">Hydrolase</keyword>
<feature type="signal peptide" evidence="7">
    <location>
        <begin position="1"/>
        <end position="22"/>
    </location>
</feature>
<gene>
    <name evidence="9" type="ORF">EV700_1963</name>
</gene>
<keyword evidence="5 6" id="KW-0482">Metalloprotease</keyword>
<dbReference type="InterPro" id="IPR001915">
    <property type="entry name" value="Peptidase_M48"/>
</dbReference>
<comment type="caution">
    <text evidence="9">The sequence shown here is derived from an EMBL/GenBank/DDBJ whole genome shotgun (WGS) entry which is preliminary data.</text>
</comment>
<comment type="cofactor">
    <cofactor evidence="6">
        <name>Zn(2+)</name>
        <dbReference type="ChEBI" id="CHEBI:29105"/>
    </cofactor>
    <text evidence="6">Binds 1 zinc ion per subunit.</text>
</comment>
<sequence length="278" mass="30543">MNWRKWLAVPTLIILTACTSSTQQGATGITRKQLLLLPSAQVDAMALQSYRGELDDAKKKNSLNTDRATLERIRRIGDRLVPQTAVFRPDAVRWSWEVNLQTKAELNAYCAPGGKIMFFTGIIDQLKLTDDEIAAIMGHEIAHALREHGRERISEAYAQQAGMTLLAVLTNMDSRKAALLQTATTLGLTLPHSRGQESEADVMGVELMARAGYDPRASISLWKKMATASKGAPPAFLSTHPSGSQRIEELQARMATVLPLYEAARSNPPKVTPVIPRT</sequence>
<accession>A0A4Q7Z5M8</accession>
<evidence type="ECO:0000256" key="2">
    <source>
        <dbReference type="ARBA" id="ARBA00022723"/>
    </source>
</evidence>
<evidence type="ECO:0000256" key="3">
    <source>
        <dbReference type="ARBA" id="ARBA00022801"/>
    </source>
</evidence>
<dbReference type="PROSITE" id="PS51257">
    <property type="entry name" value="PROKAR_LIPOPROTEIN"/>
    <property type="match status" value="1"/>
</dbReference>
<dbReference type="GO" id="GO:0016020">
    <property type="term" value="C:membrane"/>
    <property type="evidence" value="ECO:0007669"/>
    <property type="project" value="TreeGrafter"/>
</dbReference>
<evidence type="ECO:0000256" key="4">
    <source>
        <dbReference type="ARBA" id="ARBA00022833"/>
    </source>
</evidence>
<evidence type="ECO:0000313" key="10">
    <source>
        <dbReference type="Proteomes" id="UP000292423"/>
    </source>
</evidence>
<keyword evidence="7" id="KW-0732">Signal</keyword>
<comment type="similarity">
    <text evidence="6">Belongs to the peptidase M48 family.</text>
</comment>
<dbReference type="Gene3D" id="3.30.2010.10">
    <property type="entry name" value="Metalloproteases ('zincins'), catalytic domain"/>
    <property type="match status" value="1"/>
</dbReference>
<proteinExistence type="inferred from homology"/>
<dbReference type="RefSeq" id="WP_130413218.1">
    <property type="nucleotide sequence ID" value="NZ_SHKX01000012.1"/>
</dbReference>
<evidence type="ECO:0000313" key="9">
    <source>
        <dbReference type="EMBL" id="RZU45151.1"/>
    </source>
</evidence>
<evidence type="ECO:0000259" key="8">
    <source>
        <dbReference type="Pfam" id="PF01435"/>
    </source>
</evidence>
<evidence type="ECO:0000256" key="5">
    <source>
        <dbReference type="ARBA" id="ARBA00023049"/>
    </source>
</evidence>
<organism evidence="9 10">
    <name type="scientific">Fluviicoccus keumensis</name>
    <dbReference type="NCBI Taxonomy" id="1435465"/>
    <lineage>
        <taxon>Bacteria</taxon>
        <taxon>Pseudomonadati</taxon>
        <taxon>Pseudomonadota</taxon>
        <taxon>Gammaproteobacteria</taxon>
        <taxon>Moraxellales</taxon>
        <taxon>Moraxellaceae</taxon>
        <taxon>Fluviicoccus</taxon>
    </lineage>
</organism>
<protein>
    <submittedName>
        <fullName evidence="9">Peptidase M48-like protein</fullName>
    </submittedName>
</protein>
<reference evidence="9 10" key="1">
    <citation type="submission" date="2019-02" db="EMBL/GenBank/DDBJ databases">
        <title>Genomic Encyclopedia of Type Strains, Phase IV (KMG-IV): sequencing the most valuable type-strain genomes for metagenomic binning, comparative biology and taxonomic classification.</title>
        <authorList>
            <person name="Goeker M."/>
        </authorList>
    </citation>
    <scope>NUCLEOTIDE SEQUENCE [LARGE SCALE GENOMIC DNA]</scope>
    <source>
        <strain evidence="9 10">DSM 105135</strain>
    </source>
</reference>
<dbReference type="PANTHER" id="PTHR22726:SF1">
    <property type="entry name" value="METALLOENDOPEPTIDASE OMA1, MITOCHONDRIAL"/>
    <property type="match status" value="1"/>
</dbReference>
<feature type="domain" description="Peptidase M48" evidence="8">
    <location>
        <begin position="71"/>
        <end position="253"/>
    </location>
</feature>
<keyword evidence="10" id="KW-1185">Reference proteome</keyword>
<dbReference type="GO" id="GO:0051603">
    <property type="term" value="P:proteolysis involved in protein catabolic process"/>
    <property type="evidence" value="ECO:0007669"/>
    <property type="project" value="TreeGrafter"/>
</dbReference>
<feature type="chain" id="PRO_5020744950" evidence="7">
    <location>
        <begin position="23"/>
        <end position="278"/>
    </location>
</feature>
<name>A0A4Q7Z5M8_9GAMM</name>
<dbReference type="GO" id="GO:0046872">
    <property type="term" value="F:metal ion binding"/>
    <property type="evidence" value="ECO:0007669"/>
    <property type="project" value="UniProtKB-KW"/>
</dbReference>
<dbReference type="Pfam" id="PF01435">
    <property type="entry name" value="Peptidase_M48"/>
    <property type="match status" value="1"/>
</dbReference>
<keyword evidence="4 6" id="KW-0862">Zinc</keyword>